<feature type="active site" description="Proton acceptor" evidence="4">
    <location>
        <position position="380"/>
    </location>
</feature>
<dbReference type="Gene3D" id="3.40.47.10">
    <property type="match status" value="2"/>
</dbReference>
<reference evidence="9" key="1">
    <citation type="submission" date="2017-05" db="EMBL/GenBank/DDBJ databases">
        <title>Complete and WGS of Bordetella genogroups.</title>
        <authorList>
            <person name="Spilker T."/>
            <person name="Lipuma J."/>
        </authorList>
    </citation>
    <scope>NUCLEOTIDE SEQUENCE [LARGE SCALE GENOMIC DNA]</scope>
    <source>
        <strain evidence="9">AU16122</strain>
    </source>
</reference>
<dbReference type="InterPro" id="IPR002155">
    <property type="entry name" value="Thiolase"/>
</dbReference>
<evidence type="ECO:0000259" key="6">
    <source>
        <dbReference type="Pfam" id="PF00108"/>
    </source>
</evidence>
<organism evidence="8 9">
    <name type="scientific">Bordetella genomosp. 10</name>
    <dbReference type="NCBI Taxonomy" id="1416804"/>
    <lineage>
        <taxon>Bacteria</taxon>
        <taxon>Pseudomonadati</taxon>
        <taxon>Pseudomonadota</taxon>
        <taxon>Betaproteobacteria</taxon>
        <taxon>Burkholderiales</taxon>
        <taxon>Alcaligenaceae</taxon>
        <taxon>Bordetella</taxon>
    </lineage>
</organism>
<gene>
    <name evidence="8" type="ORF">CAL29_01985</name>
</gene>
<feature type="active site" description="Proton acceptor" evidence="4">
    <location>
        <position position="350"/>
    </location>
</feature>
<feature type="active site" description="Acyl-thioester intermediate" evidence="4">
    <location>
        <position position="91"/>
    </location>
</feature>
<dbReference type="GO" id="GO:0003988">
    <property type="term" value="F:acetyl-CoA C-acyltransferase activity"/>
    <property type="evidence" value="ECO:0007669"/>
    <property type="project" value="UniProtKB-ARBA"/>
</dbReference>
<dbReference type="InterPro" id="IPR016039">
    <property type="entry name" value="Thiolase-like"/>
</dbReference>
<protein>
    <submittedName>
        <fullName evidence="8">Acetyl-CoA acetyltransferase</fullName>
    </submittedName>
</protein>
<evidence type="ECO:0000256" key="2">
    <source>
        <dbReference type="ARBA" id="ARBA00022679"/>
    </source>
</evidence>
<evidence type="ECO:0000313" key="9">
    <source>
        <dbReference type="Proteomes" id="UP000216020"/>
    </source>
</evidence>
<dbReference type="InterPro" id="IPR020610">
    <property type="entry name" value="Thiolase_AS"/>
</dbReference>
<dbReference type="CDD" id="cd00751">
    <property type="entry name" value="thiolase"/>
    <property type="match status" value="1"/>
</dbReference>
<dbReference type="InterPro" id="IPR020616">
    <property type="entry name" value="Thiolase_N"/>
</dbReference>
<dbReference type="PANTHER" id="PTHR18919:SF138">
    <property type="entry name" value="ACETYL-COA C-ACETYLTRANSFERASE"/>
    <property type="match status" value="1"/>
</dbReference>
<dbReference type="RefSeq" id="WP_094851329.1">
    <property type="nucleotide sequence ID" value="NZ_NEVM01000001.1"/>
</dbReference>
<evidence type="ECO:0000256" key="3">
    <source>
        <dbReference type="ARBA" id="ARBA00023315"/>
    </source>
</evidence>
<dbReference type="Pfam" id="PF02803">
    <property type="entry name" value="Thiolase_C"/>
    <property type="match status" value="1"/>
</dbReference>
<dbReference type="PANTHER" id="PTHR18919">
    <property type="entry name" value="ACETYL-COA C-ACYLTRANSFERASE"/>
    <property type="match status" value="1"/>
</dbReference>
<dbReference type="SUPFAM" id="SSF53901">
    <property type="entry name" value="Thiolase-like"/>
    <property type="match status" value="2"/>
</dbReference>
<keyword evidence="2 5" id="KW-0808">Transferase</keyword>
<dbReference type="NCBIfam" id="TIGR01930">
    <property type="entry name" value="AcCoA-C-Actrans"/>
    <property type="match status" value="1"/>
</dbReference>
<dbReference type="EMBL" id="NEVM01000001">
    <property type="protein sequence ID" value="OZI37222.1"/>
    <property type="molecule type" value="Genomic_DNA"/>
</dbReference>
<comment type="caution">
    <text evidence="8">The sequence shown here is derived from an EMBL/GenBank/DDBJ whole genome shotgun (WGS) entry which is preliminary data.</text>
</comment>
<evidence type="ECO:0000259" key="7">
    <source>
        <dbReference type="Pfam" id="PF02803"/>
    </source>
</evidence>
<evidence type="ECO:0000313" key="8">
    <source>
        <dbReference type="EMBL" id="OZI37222.1"/>
    </source>
</evidence>
<dbReference type="PROSITE" id="PS00099">
    <property type="entry name" value="THIOLASE_3"/>
    <property type="match status" value="1"/>
</dbReference>
<evidence type="ECO:0000256" key="5">
    <source>
        <dbReference type="RuleBase" id="RU003557"/>
    </source>
</evidence>
<dbReference type="InterPro" id="IPR020617">
    <property type="entry name" value="Thiolase_C"/>
</dbReference>
<name>A0A261SJW0_9BORD</name>
<proteinExistence type="inferred from homology"/>
<keyword evidence="3 5" id="KW-0012">Acyltransferase</keyword>
<keyword evidence="9" id="KW-1185">Reference proteome</keyword>
<evidence type="ECO:0000256" key="4">
    <source>
        <dbReference type="PIRSR" id="PIRSR000429-1"/>
    </source>
</evidence>
<comment type="similarity">
    <text evidence="1 5">Belongs to the thiolase-like superfamily. Thiolase family.</text>
</comment>
<dbReference type="AlphaFoldDB" id="A0A261SJW0"/>
<evidence type="ECO:0000256" key="1">
    <source>
        <dbReference type="ARBA" id="ARBA00010982"/>
    </source>
</evidence>
<feature type="domain" description="Thiolase N-terminal" evidence="6">
    <location>
        <begin position="7"/>
        <end position="264"/>
    </location>
</feature>
<accession>A0A261SJW0</accession>
<dbReference type="PIRSF" id="PIRSF000429">
    <property type="entry name" value="Ac-CoA_Ac_transf"/>
    <property type="match status" value="1"/>
</dbReference>
<feature type="domain" description="Thiolase C-terminal" evidence="7">
    <location>
        <begin position="273"/>
        <end position="392"/>
    </location>
</feature>
<dbReference type="Pfam" id="PF00108">
    <property type="entry name" value="Thiolase_N"/>
    <property type="match status" value="1"/>
</dbReference>
<sequence>MKQNDPIVVVGAKRTPIGAFEGALAPYRTPELGAFAIRAAVAQAGVAPAEVDEVIMGCCLFADLGQAPARQAVLGAGLPPATPATTISKMCGSGMKAAMLAHDLLLAGTCAVAVAGGMESMSNAPHLIPRMRRGYRLGHGAVLDHMYRDGLEDAYEGKLMGHYADVAAEACGFGRAEQDAFARESVLRAQSAVAAGRFREEIAAVPLKSRGGETMMADDETPARCDPDRLATLKPVFRKDGTVTAGNASSISDGAAALVLMRESEARRRGAPVLARFAGLATHAQQPAEFTYAPVGAIRRVLEKAGWTKDDVDLYEINEAFAVVTMIAMRDLGLPQDRVNVNGGACALGHPVGATGARILVSLIHALRQRGQRRGVAALCLGGGEATAMAVEIAR</sequence>
<dbReference type="Proteomes" id="UP000216020">
    <property type="component" value="Unassembled WGS sequence"/>
</dbReference>
<dbReference type="OrthoDB" id="9764638at2"/>